<dbReference type="HOGENOM" id="CLU_1805691_0_0_1"/>
<gene>
    <name evidence="1" type="ORF">M378DRAFT_657388</name>
</gene>
<name>A0A0C2X3G7_AMAMK</name>
<keyword evidence="2" id="KW-1185">Reference proteome</keyword>
<accession>A0A0C2X3G7</accession>
<dbReference type="Proteomes" id="UP000054549">
    <property type="component" value="Unassembled WGS sequence"/>
</dbReference>
<reference evidence="1 2" key="1">
    <citation type="submission" date="2014-04" db="EMBL/GenBank/DDBJ databases">
        <title>Evolutionary Origins and Diversification of the Mycorrhizal Mutualists.</title>
        <authorList>
            <consortium name="DOE Joint Genome Institute"/>
            <consortium name="Mycorrhizal Genomics Consortium"/>
            <person name="Kohler A."/>
            <person name="Kuo A."/>
            <person name="Nagy L.G."/>
            <person name="Floudas D."/>
            <person name="Copeland A."/>
            <person name="Barry K.W."/>
            <person name="Cichocki N."/>
            <person name="Veneault-Fourrey C."/>
            <person name="LaButti K."/>
            <person name="Lindquist E.A."/>
            <person name="Lipzen A."/>
            <person name="Lundell T."/>
            <person name="Morin E."/>
            <person name="Murat C."/>
            <person name="Riley R."/>
            <person name="Ohm R."/>
            <person name="Sun H."/>
            <person name="Tunlid A."/>
            <person name="Henrissat B."/>
            <person name="Grigoriev I.V."/>
            <person name="Hibbett D.S."/>
            <person name="Martin F."/>
        </authorList>
    </citation>
    <scope>NUCLEOTIDE SEQUENCE [LARGE SCALE GENOMIC DNA]</scope>
    <source>
        <strain evidence="1 2">Koide BX008</strain>
    </source>
</reference>
<dbReference type="AlphaFoldDB" id="A0A0C2X3G7"/>
<evidence type="ECO:0000313" key="1">
    <source>
        <dbReference type="EMBL" id="KIL63756.1"/>
    </source>
</evidence>
<dbReference type="EMBL" id="KN818256">
    <property type="protein sequence ID" value="KIL63756.1"/>
    <property type="molecule type" value="Genomic_DNA"/>
</dbReference>
<organism evidence="1 2">
    <name type="scientific">Amanita muscaria (strain Koide BX008)</name>
    <dbReference type="NCBI Taxonomy" id="946122"/>
    <lineage>
        <taxon>Eukaryota</taxon>
        <taxon>Fungi</taxon>
        <taxon>Dikarya</taxon>
        <taxon>Basidiomycota</taxon>
        <taxon>Agaricomycotina</taxon>
        <taxon>Agaricomycetes</taxon>
        <taxon>Agaricomycetidae</taxon>
        <taxon>Agaricales</taxon>
        <taxon>Pluteineae</taxon>
        <taxon>Amanitaceae</taxon>
        <taxon>Amanita</taxon>
    </lineage>
</organism>
<dbReference type="InParanoid" id="A0A0C2X3G7"/>
<proteinExistence type="predicted"/>
<protein>
    <recommendedName>
        <fullName evidence="3">Protein kinase domain-containing protein</fullName>
    </recommendedName>
</protein>
<evidence type="ECO:0000313" key="2">
    <source>
        <dbReference type="Proteomes" id="UP000054549"/>
    </source>
</evidence>
<sequence length="143" mass="16533">MCSSAVINRILGHNYTLPTWIIYQGAKFTFVDGNVNEQNESVDKWLEKTCPNFVTRIRVMLEVARAIRYLHSMDIVTALDSLVIQPEYFTLDSNLHAQIMFRGFFEWQIREKLIFSPVCFDGDEEFDGDNEFDGDDESDCDAS</sequence>
<evidence type="ECO:0008006" key="3">
    <source>
        <dbReference type="Google" id="ProtNLM"/>
    </source>
</evidence>